<organism evidence="2 3">
    <name type="scientific">Penicillium subrubescens</name>
    <dbReference type="NCBI Taxonomy" id="1316194"/>
    <lineage>
        <taxon>Eukaryota</taxon>
        <taxon>Fungi</taxon>
        <taxon>Dikarya</taxon>
        <taxon>Ascomycota</taxon>
        <taxon>Pezizomycotina</taxon>
        <taxon>Eurotiomycetes</taxon>
        <taxon>Eurotiomycetidae</taxon>
        <taxon>Eurotiales</taxon>
        <taxon>Aspergillaceae</taxon>
        <taxon>Penicillium</taxon>
    </lineage>
</organism>
<feature type="compositionally biased region" description="Polar residues" evidence="1">
    <location>
        <begin position="31"/>
        <end position="47"/>
    </location>
</feature>
<dbReference type="AlphaFoldDB" id="A0A1Q5UC99"/>
<dbReference type="EMBL" id="MNBE01000391">
    <property type="protein sequence ID" value="OKP10106.1"/>
    <property type="molecule type" value="Genomic_DNA"/>
</dbReference>
<accession>A0A1Q5UC99</accession>
<feature type="region of interest" description="Disordered" evidence="1">
    <location>
        <begin position="24"/>
        <end position="70"/>
    </location>
</feature>
<sequence length="70" mass="7759">MADEHCRSSTGFGQYCFKCPRNSVRREGNRGWTTSTQDEANGPTQSPGKRAQAGKLQKNEVDAEVAQEQK</sequence>
<evidence type="ECO:0000256" key="1">
    <source>
        <dbReference type="SAM" id="MobiDB-lite"/>
    </source>
</evidence>
<name>A0A1Q5UC99_9EURO</name>
<feature type="compositionally biased region" description="Basic and acidic residues" evidence="1">
    <location>
        <begin position="57"/>
        <end position="70"/>
    </location>
</feature>
<gene>
    <name evidence="2" type="ORF">PENSUB_4460</name>
</gene>
<reference evidence="2 3" key="1">
    <citation type="submission" date="2016-10" db="EMBL/GenBank/DDBJ databases">
        <title>Genome sequence of the ascomycete fungus Penicillium subrubescens.</title>
        <authorList>
            <person name="De Vries R.P."/>
            <person name="Peng M."/>
            <person name="Dilokpimol A."/>
            <person name="Hilden K."/>
            <person name="Makela M.R."/>
            <person name="Grigoriev I."/>
            <person name="Riley R."/>
            <person name="Granchi Z."/>
        </authorList>
    </citation>
    <scope>NUCLEOTIDE SEQUENCE [LARGE SCALE GENOMIC DNA]</scope>
    <source>
        <strain evidence="2 3">CBS 132785</strain>
    </source>
</reference>
<keyword evidence="3" id="KW-1185">Reference proteome</keyword>
<dbReference type="Proteomes" id="UP000186955">
    <property type="component" value="Unassembled WGS sequence"/>
</dbReference>
<protein>
    <submittedName>
        <fullName evidence="2">Uncharacterized protein</fullName>
    </submittedName>
</protein>
<proteinExistence type="predicted"/>
<comment type="caution">
    <text evidence="2">The sequence shown here is derived from an EMBL/GenBank/DDBJ whole genome shotgun (WGS) entry which is preliminary data.</text>
</comment>
<evidence type="ECO:0000313" key="2">
    <source>
        <dbReference type="EMBL" id="OKP10106.1"/>
    </source>
</evidence>
<evidence type="ECO:0000313" key="3">
    <source>
        <dbReference type="Proteomes" id="UP000186955"/>
    </source>
</evidence>